<comment type="caution">
    <text evidence="2">The sequence shown here is derived from an EMBL/GenBank/DDBJ whole genome shotgun (WGS) entry which is preliminary data.</text>
</comment>
<protein>
    <submittedName>
        <fullName evidence="2">Conjugal transfer protein</fullName>
    </submittedName>
</protein>
<evidence type="ECO:0000256" key="1">
    <source>
        <dbReference type="SAM" id="SignalP"/>
    </source>
</evidence>
<dbReference type="Gene3D" id="2.40.128.260">
    <property type="entry name" value="Type IV secretion system, VirB10/TraB/TrbI"/>
    <property type="match status" value="1"/>
</dbReference>
<keyword evidence="1" id="KW-0732">Signal</keyword>
<feature type="signal peptide" evidence="1">
    <location>
        <begin position="1"/>
        <end position="24"/>
    </location>
</feature>
<keyword evidence="3" id="KW-1185">Reference proteome</keyword>
<sequence>MKLPLIILSCVVMLMLSDEARAQANDGTDQDAPIVAKFHHIRPYEITEGTPIAVGLETGDPGIGGMMIGIVSLNVYDRFGNVAIPKGSKLIGQTIRQVNDRREVQWSGLQLPGTATLQFDPPLEGCMPDGSAGITVSALGRPGSSVAALVTKAFIVPH</sequence>
<gene>
    <name evidence="2" type="ORF">ABXL37_26340</name>
</gene>
<feature type="chain" id="PRO_5046593013" evidence="1">
    <location>
        <begin position="25"/>
        <end position="158"/>
    </location>
</feature>
<accession>A0ABV2CF89</accession>
<dbReference type="EMBL" id="JBEWCH010000021">
    <property type="protein sequence ID" value="MET1477777.1"/>
    <property type="molecule type" value="Genomic_DNA"/>
</dbReference>
<evidence type="ECO:0000313" key="3">
    <source>
        <dbReference type="Proteomes" id="UP001548587"/>
    </source>
</evidence>
<dbReference type="InterPro" id="IPR042217">
    <property type="entry name" value="T4SS_VirB10/TrbI"/>
</dbReference>
<dbReference type="Proteomes" id="UP001548587">
    <property type="component" value="Unassembled WGS sequence"/>
</dbReference>
<evidence type="ECO:0000313" key="2">
    <source>
        <dbReference type="EMBL" id="MET1477777.1"/>
    </source>
</evidence>
<proteinExistence type="predicted"/>
<dbReference type="RefSeq" id="WP_209927712.1">
    <property type="nucleotide sequence ID" value="NZ_JBEWCH010000021.1"/>
</dbReference>
<organism evidence="2 3">
    <name type="scientific">Burkholderia sola</name>
    <dbReference type="NCBI Taxonomy" id="2843302"/>
    <lineage>
        <taxon>Bacteria</taxon>
        <taxon>Pseudomonadati</taxon>
        <taxon>Pseudomonadota</taxon>
        <taxon>Betaproteobacteria</taxon>
        <taxon>Burkholderiales</taxon>
        <taxon>Burkholderiaceae</taxon>
        <taxon>Burkholderia</taxon>
        <taxon>Burkholderia cepacia complex</taxon>
    </lineage>
</organism>
<name>A0ABV2CF89_9BURK</name>
<reference evidence="2 3" key="1">
    <citation type="submission" date="2024-06" db="EMBL/GenBank/DDBJ databases">
        <title>Burkholderia sola in Mexico.</title>
        <authorList>
            <person name="Estrada P."/>
        </authorList>
    </citation>
    <scope>NUCLEOTIDE SEQUENCE [LARGE SCALE GENOMIC DNA]</scope>
    <source>
        <strain evidence="2 3">CpTa8-5</strain>
    </source>
</reference>